<evidence type="ECO:0000313" key="1">
    <source>
        <dbReference type="EMBL" id="RNA08829.1"/>
    </source>
</evidence>
<sequence>MNFDEKCEFCNLRQNHFYLHPDLYKSQEKSLNKSKTSQNSLTCFKNRKYFCFLLINSLKKNITIIPDLHLTCDLLLLYNSTKNILIIKYDRQTENSSRTLRRNHIWI</sequence>
<organism evidence="1 2">
    <name type="scientific">Brachionus plicatilis</name>
    <name type="common">Marine rotifer</name>
    <name type="synonym">Brachionus muelleri</name>
    <dbReference type="NCBI Taxonomy" id="10195"/>
    <lineage>
        <taxon>Eukaryota</taxon>
        <taxon>Metazoa</taxon>
        <taxon>Spiralia</taxon>
        <taxon>Gnathifera</taxon>
        <taxon>Rotifera</taxon>
        <taxon>Eurotatoria</taxon>
        <taxon>Monogononta</taxon>
        <taxon>Pseudotrocha</taxon>
        <taxon>Ploima</taxon>
        <taxon>Brachionidae</taxon>
        <taxon>Brachionus</taxon>
    </lineage>
</organism>
<comment type="caution">
    <text evidence="1">The sequence shown here is derived from an EMBL/GenBank/DDBJ whole genome shotgun (WGS) entry which is preliminary data.</text>
</comment>
<dbReference type="Proteomes" id="UP000276133">
    <property type="component" value="Unassembled WGS sequence"/>
</dbReference>
<reference evidence="1 2" key="1">
    <citation type="journal article" date="2018" name="Sci. Rep.">
        <title>Genomic signatures of local adaptation to the degree of environmental predictability in rotifers.</title>
        <authorList>
            <person name="Franch-Gras L."/>
            <person name="Hahn C."/>
            <person name="Garcia-Roger E.M."/>
            <person name="Carmona M.J."/>
            <person name="Serra M."/>
            <person name="Gomez A."/>
        </authorList>
    </citation>
    <scope>NUCLEOTIDE SEQUENCE [LARGE SCALE GENOMIC DNA]</scope>
    <source>
        <strain evidence="1">HYR1</strain>
    </source>
</reference>
<accession>A0A3M7QC61</accession>
<proteinExistence type="predicted"/>
<dbReference type="EMBL" id="REGN01006614">
    <property type="protein sequence ID" value="RNA08829.1"/>
    <property type="molecule type" value="Genomic_DNA"/>
</dbReference>
<gene>
    <name evidence="1" type="ORF">BpHYR1_053913</name>
</gene>
<evidence type="ECO:0000313" key="2">
    <source>
        <dbReference type="Proteomes" id="UP000276133"/>
    </source>
</evidence>
<protein>
    <submittedName>
        <fullName evidence="1">Uncharacterized protein</fullName>
    </submittedName>
</protein>
<name>A0A3M7QC61_BRAPC</name>
<keyword evidence="2" id="KW-1185">Reference proteome</keyword>
<dbReference type="AlphaFoldDB" id="A0A3M7QC61"/>